<name>A0A5N6AD65_9ACTN</name>
<dbReference type="Gene3D" id="3.40.50.720">
    <property type="entry name" value="NAD(P)-binding Rossmann-like Domain"/>
    <property type="match status" value="1"/>
</dbReference>
<keyword evidence="1" id="KW-0560">Oxidoreductase</keyword>
<accession>A0A5N6AD65</accession>
<dbReference type="InterPro" id="IPR000683">
    <property type="entry name" value="Gfo/Idh/MocA-like_OxRdtase_N"/>
</dbReference>
<evidence type="ECO:0000313" key="5">
    <source>
        <dbReference type="Proteomes" id="UP000314251"/>
    </source>
</evidence>
<dbReference type="OrthoDB" id="9800252at2"/>
<dbReference type="SUPFAM" id="SSF55347">
    <property type="entry name" value="Glyceraldehyde-3-phosphate dehydrogenase-like, C-terminal domain"/>
    <property type="match status" value="1"/>
</dbReference>
<dbReference type="InterPro" id="IPR055170">
    <property type="entry name" value="GFO_IDH_MocA-like_dom"/>
</dbReference>
<dbReference type="GO" id="GO:0016491">
    <property type="term" value="F:oxidoreductase activity"/>
    <property type="evidence" value="ECO:0007669"/>
    <property type="project" value="UniProtKB-KW"/>
</dbReference>
<dbReference type="GO" id="GO:0000166">
    <property type="term" value="F:nucleotide binding"/>
    <property type="evidence" value="ECO:0007669"/>
    <property type="project" value="InterPro"/>
</dbReference>
<organism evidence="4 5">
    <name type="scientific">Streptomyces mimosae</name>
    <dbReference type="NCBI Taxonomy" id="2586635"/>
    <lineage>
        <taxon>Bacteria</taxon>
        <taxon>Bacillati</taxon>
        <taxon>Actinomycetota</taxon>
        <taxon>Actinomycetes</taxon>
        <taxon>Kitasatosporales</taxon>
        <taxon>Streptomycetaceae</taxon>
        <taxon>Streptomyces</taxon>
    </lineage>
</organism>
<evidence type="ECO:0000313" key="4">
    <source>
        <dbReference type="EMBL" id="KAB8165916.1"/>
    </source>
</evidence>
<dbReference type="InterPro" id="IPR050463">
    <property type="entry name" value="Gfo/Idh/MocA_oxidrdct_glycsds"/>
</dbReference>
<dbReference type="Proteomes" id="UP000314251">
    <property type="component" value="Unassembled WGS sequence"/>
</dbReference>
<dbReference type="PANTHER" id="PTHR43818">
    <property type="entry name" value="BCDNA.GH03377"/>
    <property type="match status" value="1"/>
</dbReference>
<reference evidence="4" key="1">
    <citation type="submission" date="2019-10" db="EMBL/GenBank/DDBJ databases">
        <title>Nonomuraea sp. nov., isolated from Phyllanthus amarus.</title>
        <authorList>
            <person name="Klykleung N."/>
            <person name="Tanasupawat S."/>
        </authorList>
    </citation>
    <scope>NUCLEOTIDE SEQUENCE [LARGE SCALE GENOMIC DNA]</scope>
    <source>
        <strain evidence="4">3MP-10</strain>
    </source>
</reference>
<evidence type="ECO:0000259" key="2">
    <source>
        <dbReference type="Pfam" id="PF01408"/>
    </source>
</evidence>
<feature type="domain" description="GFO/IDH/MocA-like oxidoreductase" evidence="3">
    <location>
        <begin position="157"/>
        <end position="239"/>
    </location>
</feature>
<sequence>MGRAWLRAIAAEPEVALAGVVDLDVEQARRSLAAVPGLGEVPVSASLGELADGEGVDAVLDVTVPAAHLPVTLEALGRGLPVLGEKPMAATLGEARALVRAAEAAGELFMVSQSRRYDRHLYALRAEAERLGRLGILVQEFFKAPRFGGFRDAMEHPLVLDMAIHSFDAARFVLGADPVAVYCDEYNPAWSWYRGDAAATAIFEMAGDTRYVYTGSWCSEGLETSWNSGWRLSGERGSATWDGENAPRVELADSGNADGPADGPALDATANAPAGSGISGALAEFVGALRTGRVPMGECHDNLLSLAMVHAAIASARDRARVTIAQVLAAATP</sequence>
<gene>
    <name evidence="4" type="ORF">FH607_012875</name>
</gene>
<dbReference type="InterPro" id="IPR036291">
    <property type="entry name" value="NAD(P)-bd_dom_sf"/>
</dbReference>
<dbReference type="Pfam" id="PF22725">
    <property type="entry name" value="GFO_IDH_MocA_C3"/>
    <property type="match status" value="1"/>
</dbReference>
<dbReference type="Gene3D" id="3.30.360.10">
    <property type="entry name" value="Dihydrodipicolinate Reductase, domain 2"/>
    <property type="match status" value="1"/>
</dbReference>
<dbReference type="PANTHER" id="PTHR43818:SF11">
    <property type="entry name" value="BCDNA.GH03377"/>
    <property type="match status" value="1"/>
</dbReference>
<keyword evidence="5" id="KW-1185">Reference proteome</keyword>
<comment type="caution">
    <text evidence="4">The sequence shown here is derived from an EMBL/GenBank/DDBJ whole genome shotgun (WGS) entry which is preliminary data.</text>
</comment>
<dbReference type="AlphaFoldDB" id="A0A5N6AD65"/>
<evidence type="ECO:0000259" key="3">
    <source>
        <dbReference type="Pfam" id="PF22725"/>
    </source>
</evidence>
<dbReference type="Pfam" id="PF01408">
    <property type="entry name" value="GFO_IDH_MocA"/>
    <property type="match status" value="1"/>
</dbReference>
<feature type="domain" description="Gfo/Idh/MocA-like oxidoreductase N-terminal" evidence="2">
    <location>
        <begin position="3"/>
        <end position="111"/>
    </location>
</feature>
<evidence type="ECO:0000256" key="1">
    <source>
        <dbReference type="ARBA" id="ARBA00023002"/>
    </source>
</evidence>
<dbReference type="SUPFAM" id="SSF51735">
    <property type="entry name" value="NAD(P)-binding Rossmann-fold domains"/>
    <property type="match status" value="1"/>
</dbReference>
<dbReference type="EMBL" id="VDLY02000007">
    <property type="protein sequence ID" value="KAB8165916.1"/>
    <property type="molecule type" value="Genomic_DNA"/>
</dbReference>
<proteinExistence type="predicted"/>
<protein>
    <submittedName>
        <fullName evidence="4">Gfo/Idh/MocA family oxidoreductase</fullName>
    </submittedName>
</protein>